<dbReference type="OrthoDB" id="250329at2759"/>
<organism evidence="8 9">
    <name type="scientific">Laetiporus sulphureus 93-53</name>
    <dbReference type="NCBI Taxonomy" id="1314785"/>
    <lineage>
        <taxon>Eukaryota</taxon>
        <taxon>Fungi</taxon>
        <taxon>Dikarya</taxon>
        <taxon>Basidiomycota</taxon>
        <taxon>Agaricomycotina</taxon>
        <taxon>Agaricomycetes</taxon>
        <taxon>Polyporales</taxon>
        <taxon>Laetiporus</taxon>
    </lineage>
</organism>
<dbReference type="Proteomes" id="UP000076871">
    <property type="component" value="Unassembled WGS sequence"/>
</dbReference>
<dbReference type="RefSeq" id="XP_040760190.1">
    <property type="nucleotide sequence ID" value="XM_040911708.1"/>
</dbReference>
<dbReference type="AlphaFoldDB" id="A0A165CA34"/>
<evidence type="ECO:0000313" key="8">
    <source>
        <dbReference type="EMBL" id="KZT02450.1"/>
    </source>
</evidence>
<dbReference type="SUPFAM" id="SSF46689">
    <property type="entry name" value="Homeodomain-like"/>
    <property type="match status" value="1"/>
</dbReference>
<feature type="DNA-binding region" description="Homeobox" evidence="5">
    <location>
        <begin position="65"/>
        <end position="100"/>
    </location>
</feature>
<dbReference type="InterPro" id="IPR009057">
    <property type="entry name" value="Homeodomain-like_sf"/>
</dbReference>
<dbReference type="PROSITE" id="PS50071">
    <property type="entry name" value="HOMEOBOX_2"/>
    <property type="match status" value="1"/>
</dbReference>
<dbReference type="STRING" id="1314785.A0A165CA34"/>
<dbReference type="CDD" id="cd00086">
    <property type="entry name" value="homeodomain"/>
    <property type="match status" value="1"/>
</dbReference>
<proteinExistence type="inferred from homology"/>
<evidence type="ECO:0000256" key="3">
    <source>
        <dbReference type="ARBA" id="ARBA00023155"/>
    </source>
</evidence>
<dbReference type="InterPro" id="IPR001356">
    <property type="entry name" value="HD"/>
</dbReference>
<dbReference type="SMART" id="SM00389">
    <property type="entry name" value="HOX"/>
    <property type="match status" value="1"/>
</dbReference>
<dbReference type="GeneID" id="63828736"/>
<dbReference type="GO" id="GO:0003677">
    <property type="term" value="F:DNA binding"/>
    <property type="evidence" value="ECO:0007669"/>
    <property type="project" value="UniProtKB-UniRule"/>
</dbReference>
<comment type="subcellular location">
    <subcellularLocation>
        <location evidence="5">Nucleus</location>
    </subcellularLocation>
</comment>
<dbReference type="EMBL" id="KV427652">
    <property type="protein sequence ID" value="KZT02450.1"/>
    <property type="molecule type" value="Genomic_DNA"/>
</dbReference>
<dbReference type="GO" id="GO:0005634">
    <property type="term" value="C:nucleus"/>
    <property type="evidence" value="ECO:0007669"/>
    <property type="project" value="UniProtKB-SubCell"/>
</dbReference>
<sequence length="293" mass="32705">MHSVTMDVDALQGMLEQMNLKAPHWSADLDTSTRLYHSASSKPSSNPAFFVPAYQWLLDNLHNPYPSKEVKQWLARNSGVPIRSVDIWFINVRQRIGWTAVSQKFCHGRHADMLEVAHRAYRGGDLSLLSLNRTVFAAFVEMQSTAVKLYLEKLADCDILPSSATYQIAKLRESALLTATGYQDSANSPIHERHAPSVHSYQSQEMPNDHGTPLSSQDVKLMMPFNEKNDSSVIVDYIAQADGSGATTLQADKAELSLDVPLHAIPSPHLRKRRLSMSESHVISKQPRLAFAL</sequence>
<keyword evidence="2 5" id="KW-0238">DNA-binding</keyword>
<evidence type="ECO:0000313" key="9">
    <source>
        <dbReference type="Proteomes" id="UP000076871"/>
    </source>
</evidence>
<comment type="similarity">
    <text evidence="1">Belongs to the TALE/M-ATYP homeobox family.</text>
</comment>
<keyword evidence="4 5" id="KW-0539">Nucleus</keyword>
<evidence type="ECO:0000256" key="1">
    <source>
        <dbReference type="ARBA" id="ARBA00005800"/>
    </source>
</evidence>
<name>A0A165CA34_9APHY</name>
<evidence type="ECO:0000256" key="5">
    <source>
        <dbReference type="PROSITE-ProRule" id="PRU00108"/>
    </source>
</evidence>
<feature type="region of interest" description="Disordered" evidence="6">
    <location>
        <begin position="186"/>
        <end position="211"/>
    </location>
</feature>
<evidence type="ECO:0000259" key="7">
    <source>
        <dbReference type="PROSITE" id="PS50071"/>
    </source>
</evidence>
<evidence type="ECO:0000256" key="6">
    <source>
        <dbReference type="SAM" id="MobiDB-lite"/>
    </source>
</evidence>
<accession>A0A165CA34</accession>
<dbReference type="InParanoid" id="A0A165CA34"/>
<reference evidence="8 9" key="1">
    <citation type="journal article" date="2016" name="Mol. Biol. Evol.">
        <title>Comparative Genomics of Early-Diverging Mushroom-Forming Fungi Provides Insights into the Origins of Lignocellulose Decay Capabilities.</title>
        <authorList>
            <person name="Nagy L.G."/>
            <person name="Riley R."/>
            <person name="Tritt A."/>
            <person name="Adam C."/>
            <person name="Daum C."/>
            <person name="Floudas D."/>
            <person name="Sun H."/>
            <person name="Yadav J.S."/>
            <person name="Pangilinan J."/>
            <person name="Larsson K.H."/>
            <person name="Matsuura K."/>
            <person name="Barry K."/>
            <person name="Labutti K."/>
            <person name="Kuo R."/>
            <person name="Ohm R.A."/>
            <person name="Bhattacharya S.S."/>
            <person name="Shirouzu T."/>
            <person name="Yoshinaga Y."/>
            <person name="Martin F.M."/>
            <person name="Grigoriev I.V."/>
            <person name="Hibbett D.S."/>
        </authorList>
    </citation>
    <scope>NUCLEOTIDE SEQUENCE [LARGE SCALE GENOMIC DNA]</scope>
    <source>
        <strain evidence="8 9">93-53</strain>
    </source>
</reference>
<keyword evidence="3 5" id="KW-0371">Homeobox</keyword>
<protein>
    <recommendedName>
        <fullName evidence="7">Homeobox domain-containing protein</fullName>
    </recommendedName>
</protein>
<dbReference type="Gene3D" id="1.10.10.60">
    <property type="entry name" value="Homeodomain-like"/>
    <property type="match status" value="1"/>
</dbReference>
<feature type="domain" description="Homeobox" evidence="7">
    <location>
        <begin position="63"/>
        <end position="99"/>
    </location>
</feature>
<evidence type="ECO:0000256" key="2">
    <source>
        <dbReference type="ARBA" id="ARBA00023125"/>
    </source>
</evidence>
<keyword evidence="9" id="KW-1185">Reference proteome</keyword>
<dbReference type="InterPro" id="IPR008422">
    <property type="entry name" value="KN_HD"/>
</dbReference>
<dbReference type="GO" id="GO:0006355">
    <property type="term" value="P:regulation of DNA-templated transcription"/>
    <property type="evidence" value="ECO:0007669"/>
    <property type="project" value="InterPro"/>
</dbReference>
<gene>
    <name evidence="8" type="ORF">LAESUDRAFT_752160</name>
</gene>
<dbReference type="Pfam" id="PF05920">
    <property type="entry name" value="Homeobox_KN"/>
    <property type="match status" value="1"/>
</dbReference>
<evidence type="ECO:0000256" key="4">
    <source>
        <dbReference type="ARBA" id="ARBA00023242"/>
    </source>
</evidence>